<dbReference type="Proteomes" id="UP000015241">
    <property type="component" value="Unassembled WGS sequence"/>
</dbReference>
<dbReference type="EMBL" id="KE504172">
    <property type="protein sequence ID" value="EPS97826.1"/>
    <property type="molecule type" value="Genomic_DNA"/>
</dbReference>
<gene>
    <name evidence="1" type="ORF">FOMPIDRAFT_1052053</name>
</gene>
<sequence>MPIVDDKHVDSDLIIRPVSLRRVGFFLYCPDPAGDSIMAPSEVLSSGDYGCFFRDQKRVYYEEYPFIMRYPMLLFEPEIRLRENPKDIEKLRKLLKNPLSGMTTTTSHSNICIISGAELNPDNIEVNWVYPPSREGWAPAAKHLTGKLSAQNLLTMRPDVYTKFWLSHSLAVDVDDDFRIRTFTKEAANLRLEGLPERLGVSTSSALSKESHQFFQEHLKVALSMYLAGGDMRVDCEAAIDPAHGEFLKELGVDAENPPDEENLILNKVKWRMPAGLELLSTKWPLETLPIIARKEVLGHDLEGSMTGLALASD</sequence>
<proteinExistence type="predicted"/>
<dbReference type="OrthoDB" id="2788618at2759"/>
<protein>
    <submittedName>
        <fullName evidence="1">Uncharacterized protein</fullName>
    </submittedName>
</protein>
<name>S8DXR1_FOMSC</name>
<reference evidence="1 2" key="1">
    <citation type="journal article" date="2012" name="Science">
        <title>The Paleozoic origin of enzymatic lignin decomposition reconstructed from 31 fungal genomes.</title>
        <authorList>
            <person name="Floudas D."/>
            <person name="Binder M."/>
            <person name="Riley R."/>
            <person name="Barry K."/>
            <person name="Blanchette R.A."/>
            <person name="Henrissat B."/>
            <person name="Martinez A.T."/>
            <person name="Otillar R."/>
            <person name="Spatafora J.W."/>
            <person name="Yadav J.S."/>
            <person name="Aerts A."/>
            <person name="Benoit I."/>
            <person name="Boyd A."/>
            <person name="Carlson A."/>
            <person name="Copeland A."/>
            <person name="Coutinho P.M."/>
            <person name="de Vries R.P."/>
            <person name="Ferreira P."/>
            <person name="Findley K."/>
            <person name="Foster B."/>
            <person name="Gaskell J."/>
            <person name="Glotzer D."/>
            <person name="Gorecki P."/>
            <person name="Heitman J."/>
            <person name="Hesse C."/>
            <person name="Hori C."/>
            <person name="Igarashi K."/>
            <person name="Jurgens J.A."/>
            <person name="Kallen N."/>
            <person name="Kersten P."/>
            <person name="Kohler A."/>
            <person name="Kuees U."/>
            <person name="Kumar T.K.A."/>
            <person name="Kuo A."/>
            <person name="LaButti K."/>
            <person name="Larrondo L.F."/>
            <person name="Lindquist E."/>
            <person name="Ling A."/>
            <person name="Lombard V."/>
            <person name="Lucas S."/>
            <person name="Lundell T."/>
            <person name="Martin R."/>
            <person name="McLaughlin D.J."/>
            <person name="Morgenstern I."/>
            <person name="Morin E."/>
            <person name="Murat C."/>
            <person name="Nagy L.G."/>
            <person name="Nolan M."/>
            <person name="Ohm R.A."/>
            <person name="Patyshakuliyeva A."/>
            <person name="Rokas A."/>
            <person name="Ruiz-Duenas F.J."/>
            <person name="Sabat G."/>
            <person name="Salamov A."/>
            <person name="Samejima M."/>
            <person name="Schmutz J."/>
            <person name="Slot J.C."/>
            <person name="St John F."/>
            <person name="Stenlid J."/>
            <person name="Sun H."/>
            <person name="Sun S."/>
            <person name="Syed K."/>
            <person name="Tsang A."/>
            <person name="Wiebenga A."/>
            <person name="Young D."/>
            <person name="Pisabarro A."/>
            <person name="Eastwood D.C."/>
            <person name="Martin F."/>
            <person name="Cullen D."/>
            <person name="Grigoriev I.V."/>
            <person name="Hibbett D.S."/>
        </authorList>
    </citation>
    <scope>NUCLEOTIDE SEQUENCE</scope>
    <source>
        <strain evidence="2">FP-58527</strain>
    </source>
</reference>
<dbReference type="InParanoid" id="S8DXR1"/>
<evidence type="ECO:0000313" key="2">
    <source>
        <dbReference type="Proteomes" id="UP000015241"/>
    </source>
</evidence>
<organism evidence="1 2">
    <name type="scientific">Fomitopsis schrenkii</name>
    <name type="common">Brown rot fungus</name>
    <dbReference type="NCBI Taxonomy" id="2126942"/>
    <lineage>
        <taxon>Eukaryota</taxon>
        <taxon>Fungi</taxon>
        <taxon>Dikarya</taxon>
        <taxon>Basidiomycota</taxon>
        <taxon>Agaricomycotina</taxon>
        <taxon>Agaricomycetes</taxon>
        <taxon>Polyporales</taxon>
        <taxon>Fomitopsis</taxon>
    </lineage>
</organism>
<evidence type="ECO:0000313" key="1">
    <source>
        <dbReference type="EMBL" id="EPS97826.1"/>
    </source>
</evidence>
<dbReference type="HOGENOM" id="CLU_799343_0_0_1"/>
<keyword evidence="2" id="KW-1185">Reference proteome</keyword>
<accession>S8DXR1</accession>
<dbReference type="AlphaFoldDB" id="S8DXR1"/>